<gene>
    <name evidence="1" type="ORF">WA026_016357</name>
</gene>
<evidence type="ECO:0000313" key="2">
    <source>
        <dbReference type="Proteomes" id="UP001431783"/>
    </source>
</evidence>
<organism evidence="1 2">
    <name type="scientific">Henosepilachna vigintioctopunctata</name>
    <dbReference type="NCBI Taxonomy" id="420089"/>
    <lineage>
        <taxon>Eukaryota</taxon>
        <taxon>Metazoa</taxon>
        <taxon>Ecdysozoa</taxon>
        <taxon>Arthropoda</taxon>
        <taxon>Hexapoda</taxon>
        <taxon>Insecta</taxon>
        <taxon>Pterygota</taxon>
        <taxon>Neoptera</taxon>
        <taxon>Endopterygota</taxon>
        <taxon>Coleoptera</taxon>
        <taxon>Polyphaga</taxon>
        <taxon>Cucujiformia</taxon>
        <taxon>Coccinelloidea</taxon>
        <taxon>Coccinellidae</taxon>
        <taxon>Epilachninae</taxon>
        <taxon>Epilachnini</taxon>
        <taxon>Henosepilachna</taxon>
    </lineage>
</organism>
<dbReference type="SUPFAM" id="SSF103032">
    <property type="entry name" value="Hypothetical protein YwqG"/>
    <property type="match status" value="1"/>
</dbReference>
<dbReference type="AlphaFoldDB" id="A0AAW1UJQ1"/>
<evidence type="ECO:0000313" key="1">
    <source>
        <dbReference type="EMBL" id="KAK9881473.1"/>
    </source>
</evidence>
<dbReference type="PANTHER" id="PTHR36436">
    <property type="entry name" value="SLL5081 PROTEIN"/>
    <property type="match status" value="1"/>
</dbReference>
<evidence type="ECO:0008006" key="3">
    <source>
        <dbReference type="Google" id="ProtNLM"/>
    </source>
</evidence>
<dbReference type="PANTHER" id="PTHR36436:SF6">
    <property type="entry name" value="SLL5081 PROTEIN"/>
    <property type="match status" value="1"/>
</dbReference>
<name>A0AAW1UJQ1_9CUCU</name>
<dbReference type="Gene3D" id="2.30.320.10">
    <property type="entry name" value="YwqG-like"/>
    <property type="match status" value="1"/>
</dbReference>
<comment type="caution">
    <text evidence="1">The sequence shown here is derived from an EMBL/GenBank/DDBJ whole genome shotgun (WGS) entry which is preliminary data.</text>
</comment>
<dbReference type="InterPro" id="IPR035948">
    <property type="entry name" value="YwqG-like_sf"/>
</dbReference>
<keyword evidence="2" id="KW-1185">Reference proteome</keyword>
<reference evidence="1 2" key="1">
    <citation type="submission" date="2023-03" db="EMBL/GenBank/DDBJ databases">
        <title>Genome insight into feeding habits of ladybird beetles.</title>
        <authorList>
            <person name="Li H.-S."/>
            <person name="Huang Y.-H."/>
            <person name="Pang H."/>
        </authorList>
    </citation>
    <scope>NUCLEOTIDE SEQUENCE [LARGE SCALE GENOMIC DNA]</scope>
    <source>
        <strain evidence="1">SYSU_2023b</strain>
        <tissue evidence="1">Whole body</tissue>
    </source>
</reference>
<protein>
    <recommendedName>
        <fullName evidence="3">DUF1963 domain-containing protein</fullName>
    </recommendedName>
</protein>
<accession>A0AAW1UJQ1</accession>
<sequence>MISDAAIIPRMFEKYEEEIKATVRESIGFKLKKASNLKICHSKVGGIPYLPVGEEYPRNSKGSPLTFLMQINFSEIPPLPDYPTEGVVSFYIDEKDDLLGLDFNRPTKQDGFRVLYFPTIEPDESKLQQNLANIENTNENYESNFPFHKSFTANMEFHHEMQYITPLDYRFDNCISFVEDYDLVDKYDDIFGKSVHRIGGYPHFAQEDPRSNHEEFQDYELLVQLCSDENEIGWGMMGVGAFFIHPNDLKECNFSKVLYNWDSC</sequence>
<dbReference type="Pfam" id="PF09234">
    <property type="entry name" value="DUF1963"/>
    <property type="match status" value="1"/>
</dbReference>
<dbReference type="EMBL" id="JARQZJ010000069">
    <property type="protein sequence ID" value="KAK9881473.1"/>
    <property type="molecule type" value="Genomic_DNA"/>
</dbReference>
<dbReference type="Proteomes" id="UP001431783">
    <property type="component" value="Unassembled WGS sequence"/>
</dbReference>
<proteinExistence type="predicted"/>
<dbReference type="InterPro" id="IPR015315">
    <property type="entry name" value="DUF1963"/>
</dbReference>